<evidence type="ECO:0000256" key="2">
    <source>
        <dbReference type="ARBA" id="ARBA00022692"/>
    </source>
</evidence>
<evidence type="ECO:0000313" key="7">
    <source>
        <dbReference type="EMBL" id="QEE16086.1"/>
    </source>
</evidence>
<dbReference type="InterPro" id="IPR007829">
    <property type="entry name" value="TM2"/>
</dbReference>
<protein>
    <submittedName>
        <fullName evidence="7">TM2 domain-containing protein</fullName>
    </submittedName>
</protein>
<dbReference type="EMBL" id="CP042905">
    <property type="protein sequence ID" value="QEE16086.1"/>
    <property type="molecule type" value="Genomic_DNA"/>
</dbReference>
<evidence type="ECO:0000256" key="4">
    <source>
        <dbReference type="ARBA" id="ARBA00023136"/>
    </source>
</evidence>
<dbReference type="GO" id="GO:0016020">
    <property type="term" value="C:membrane"/>
    <property type="evidence" value="ECO:0007669"/>
    <property type="project" value="UniProtKB-SubCell"/>
</dbReference>
<evidence type="ECO:0000256" key="3">
    <source>
        <dbReference type="ARBA" id="ARBA00022989"/>
    </source>
</evidence>
<keyword evidence="4 5" id="KW-0472">Membrane</keyword>
<proteinExistence type="predicted"/>
<dbReference type="Pfam" id="PF05154">
    <property type="entry name" value="TM2"/>
    <property type="match status" value="1"/>
</dbReference>
<feature type="domain" description="TM2" evidence="6">
    <location>
        <begin position="14"/>
        <end position="64"/>
    </location>
</feature>
<organism evidence="7 8">
    <name type="scientific">Promethearchaeum syntrophicum</name>
    <dbReference type="NCBI Taxonomy" id="2594042"/>
    <lineage>
        <taxon>Archaea</taxon>
        <taxon>Promethearchaeati</taxon>
        <taxon>Promethearchaeota</taxon>
        <taxon>Promethearchaeia</taxon>
        <taxon>Promethearchaeales</taxon>
        <taxon>Promethearchaeaceae</taxon>
        <taxon>Promethearchaeum</taxon>
    </lineage>
</organism>
<name>A0A5B9DBP4_9ARCH</name>
<evidence type="ECO:0000313" key="8">
    <source>
        <dbReference type="Proteomes" id="UP000321408"/>
    </source>
</evidence>
<keyword evidence="2 5" id="KW-0812">Transmembrane</keyword>
<dbReference type="KEGG" id="psyt:DSAG12_01914"/>
<comment type="subcellular location">
    <subcellularLocation>
        <location evidence="1">Membrane</location>
        <topology evidence="1">Multi-pass membrane protein</topology>
    </subcellularLocation>
</comment>
<dbReference type="RefSeq" id="WP_147662972.1">
    <property type="nucleotide sequence ID" value="NZ_CP042905.2"/>
</dbReference>
<evidence type="ECO:0000259" key="6">
    <source>
        <dbReference type="Pfam" id="PF05154"/>
    </source>
</evidence>
<evidence type="ECO:0000256" key="5">
    <source>
        <dbReference type="SAM" id="Phobius"/>
    </source>
</evidence>
<dbReference type="Proteomes" id="UP000321408">
    <property type="component" value="Chromosome"/>
</dbReference>
<dbReference type="AlphaFoldDB" id="A0A5B9DBP4"/>
<reference evidence="7 8" key="2">
    <citation type="journal article" date="2024" name="Int. J. Syst. Evol. Microbiol.">
        <title>Promethearchaeum syntrophicum gen. nov., sp. nov., an anaerobic, obligately syntrophic archaeon, the first isolate of the lineage 'Asgard' archaea, and proposal of the new archaeal phylum Promethearchaeota phyl. nov. and kingdom Promethearchaeati regn. nov.</title>
        <authorList>
            <person name="Imachi H."/>
            <person name="Nobu M.K."/>
            <person name="Kato S."/>
            <person name="Takaki Y."/>
            <person name="Miyazaki M."/>
            <person name="Miyata M."/>
            <person name="Ogawara M."/>
            <person name="Saito Y."/>
            <person name="Sakai S."/>
            <person name="Tahara Y.O."/>
            <person name="Takano Y."/>
            <person name="Tasumi E."/>
            <person name="Uematsu K."/>
            <person name="Yoshimura T."/>
            <person name="Itoh T."/>
            <person name="Ohkuma M."/>
            <person name="Takai K."/>
        </authorList>
    </citation>
    <scope>NUCLEOTIDE SEQUENCE [LARGE SCALE GENOMIC DNA]</scope>
    <source>
        <strain evidence="7 8">MK-D1</strain>
    </source>
</reference>
<feature type="transmembrane region" description="Helical" evidence="5">
    <location>
        <begin position="18"/>
        <end position="37"/>
    </location>
</feature>
<gene>
    <name evidence="7" type="ORF">DSAG12_01914</name>
</gene>
<dbReference type="GeneID" id="41329906"/>
<sequence>MSQPTKPPPQPPTGKSKIVAGILALLFGGFGIHKFYLEKPENGLMYICFFWTGIPEIVGIIEGIMYLTESDEAFEERVRNL</sequence>
<feature type="transmembrane region" description="Helical" evidence="5">
    <location>
        <begin position="44"/>
        <end position="67"/>
    </location>
</feature>
<accession>A0A5B9DBP4</accession>
<reference evidence="7 8" key="1">
    <citation type="journal article" date="2020" name="Nature">
        <title>Isolation of an archaeon at the prokaryote-eukaryote interface.</title>
        <authorList>
            <person name="Imachi H."/>
            <person name="Nobu M.K."/>
            <person name="Nakahara N."/>
            <person name="Morono Y."/>
            <person name="Ogawara M."/>
            <person name="Takaki Y."/>
            <person name="Takano Y."/>
            <person name="Uematsu K."/>
            <person name="Ikuta T."/>
            <person name="Ito M."/>
            <person name="Matsui Y."/>
            <person name="Miyazaki M."/>
            <person name="Murata K."/>
            <person name="Saito Y."/>
            <person name="Sakai S."/>
            <person name="Song C."/>
            <person name="Tasumi E."/>
            <person name="Yamanaka Y."/>
            <person name="Yamaguchi T."/>
            <person name="Kamagata Y."/>
            <person name="Tamaki H."/>
            <person name="Takai K."/>
        </authorList>
    </citation>
    <scope>NUCLEOTIDE SEQUENCE [LARGE SCALE GENOMIC DNA]</scope>
    <source>
        <strain evidence="7 8">MK-D1</strain>
    </source>
</reference>
<keyword evidence="8" id="KW-1185">Reference proteome</keyword>
<evidence type="ECO:0000256" key="1">
    <source>
        <dbReference type="ARBA" id="ARBA00004141"/>
    </source>
</evidence>
<keyword evidence="3 5" id="KW-1133">Transmembrane helix</keyword>